<proteinExistence type="predicted"/>
<dbReference type="InterPro" id="IPR006439">
    <property type="entry name" value="HAD-SF_hydro_IA"/>
</dbReference>
<dbReference type="EMBL" id="AP027732">
    <property type="protein sequence ID" value="BDZ51115.1"/>
    <property type="molecule type" value="Genomic_DNA"/>
</dbReference>
<dbReference type="SUPFAM" id="SSF56784">
    <property type="entry name" value="HAD-like"/>
    <property type="match status" value="1"/>
</dbReference>
<protein>
    <submittedName>
        <fullName evidence="1">Haloacid dehalogenase</fullName>
    </submittedName>
</protein>
<gene>
    <name evidence="1" type="ORF">GCM10025867_33560</name>
</gene>
<dbReference type="InterPro" id="IPR023198">
    <property type="entry name" value="PGP-like_dom2"/>
</dbReference>
<dbReference type="InterPro" id="IPR036412">
    <property type="entry name" value="HAD-like_sf"/>
</dbReference>
<dbReference type="Gene3D" id="3.40.50.1000">
    <property type="entry name" value="HAD superfamily/HAD-like"/>
    <property type="match status" value="1"/>
</dbReference>
<dbReference type="NCBIfam" id="TIGR01509">
    <property type="entry name" value="HAD-SF-IA-v3"/>
    <property type="match status" value="1"/>
</dbReference>
<keyword evidence="2" id="KW-1185">Reference proteome</keyword>
<dbReference type="InterPro" id="IPR041492">
    <property type="entry name" value="HAD_2"/>
</dbReference>
<dbReference type="Gene3D" id="1.10.150.240">
    <property type="entry name" value="Putative phosphatase, domain 2"/>
    <property type="match status" value="1"/>
</dbReference>
<dbReference type="Proteomes" id="UP001321486">
    <property type="component" value="Chromosome"/>
</dbReference>
<evidence type="ECO:0000313" key="2">
    <source>
        <dbReference type="Proteomes" id="UP001321486"/>
    </source>
</evidence>
<dbReference type="InterPro" id="IPR023214">
    <property type="entry name" value="HAD_sf"/>
</dbReference>
<dbReference type="PANTHER" id="PTHR43611:SF3">
    <property type="entry name" value="FLAVIN MONONUCLEOTIDE HYDROLASE 1, CHLOROPLATIC"/>
    <property type="match status" value="1"/>
</dbReference>
<dbReference type="PRINTS" id="PR00413">
    <property type="entry name" value="HADHALOGNASE"/>
</dbReference>
<organism evidence="1 2">
    <name type="scientific">Frondihabitans sucicola</name>
    <dbReference type="NCBI Taxonomy" id="1268041"/>
    <lineage>
        <taxon>Bacteria</taxon>
        <taxon>Bacillati</taxon>
        <taxon>Actinomycetota</taxon>
        <taxon>Actinomycetes</taxon>
        <taxon>Micrococcales</taxon>
        <taxon>Microbacteriaceae</taxon>
        <taxon>Frondihabitans</taxon>
    </lineage>
</organism>
<reference evidence="2" key="1">
    <citation type="journal article" date="2019" name="Int. J. Syst. Evol. Microbiol.">
        <title>The Global Catalogue of Microorganisms (GCM) 10K type strain sequencing project: providing services to taxonomists for standard genome sequencing and annotation.</title>
        <authorList>
            <consortium name="The Broad Institute Genomics Platform"/>
            <consortium name="The Broad Institute Genome Sequencing Center for Infectious Disease"/>
            <person name="Wu L."/>
            <person name="Ma J."/>
        </authorList>
    </citation>
    <scope>NUCLEOTIDE SEQUENCE [LARGE SCALE GENOMIC DNA]</scope>
    <source>
        <strain evidence="2">NBRC 108728</strain>
    </source>
</reference>
<dbReference type="Pfam" id="PF13419">
    <property type="entry name" value="HAD_2"/>
    <property type="match status" value="1"/>
</dbReference>
<accession>A0ABM8GS37</accession>
<dbReference type="CDD" id="cd02603">
    <property type="entry name" value="HAD_sEH-N_like"/>
    <property type="match status" value="1"/>
</dbReference>
<dbReference type="RefSeq" id="WP_286343960.1">
    <property type="nucleotide sequence ID" value="NZ_AP027732.1"/>
</dbReference>
<evidence type="ECO:0000313" key="1">
    <source>
        <dbReference type="EMBL" id="BDZ51115.1"/>
    </source>
</evidence>
<name>A0ABM8GS37_9MICO</name>
<sequence>MTLSLPGRTVVFDYGEVISQSPAAGVRERLEKLAGVDPAAFWASYGAHREPLDGGDLSVVEYWEAIAGDTGTEWSLSRIHELWAADFPGWISPEVGTIDIIAELHDGGTPLAILSNAGFDYSSTLRYSPVGTLFDRVFVSAELHDLKPSATIYQHVLDELGIAASEMVFIDNKRSNVEGAEALGITGHVFTSPRELRAFLVSLGAE</sequence>
<dbReference type="PANTHER" id="PTHR43611">
    <property type="entry name" value="ALPHA-D-GLUCOSE 1-PHOSPHATE PHOSPHATASE"/>
    <property type="match status" value="1"/>
</dbReference>